<dbReference type="Gene3D" id="3.90.25.10">
    <property type="entry name" value="UDP-galactose 4-epimerase, domain 1"/>
    <property type="match status" value="1"/>
</dbReference>
<organism evidence="4 5">
    <name type="scientific">Aspergillus wentii DTO 134E9</name>
    <dbReference type="NCBI Taxonomy" id="1073089"/>
    <lineage>
        <taxon>Eukaryota</taxon>
        <taxon>Fungi</taxon>
        <taxon>Dikarya</taxon>
        <taxon>Ascomycota</taxon>
        <taxon>Pezizomycotina</taxon>
        <taxon>Eurotiomycetes</taxon>
        <taxon>Eurotiomycetidae</taxon>
        <taxon>Eurotiales</taxon>
        <taxon>Aspergillaceae</taxon>
        <taxon>Aspergillus</taxon>
        <taxon>Aspergillus subgen. Cremei</taxon>
    </lineage>
</organism>
<accession>A0A1L9RLY1</accession>
<dbReference type="Proteomes" id="UP000184383">
    <property type="component" value="Unassembled WGS sequence"/>
</dbReference>
<evidence type="ECO:0000313" key="4">
    <source>
        <dbReference type="EMBL" id="OJJ35949.1"/>
    </source>
</evidence>
<dbReference type="VEuPathDB" id="FungiDB:ASPWEDRAFT_109901"/>
<dbReference type="SUPFAM" id="SSF51735">
    <property type="entry name" value="NAD(P)-binding Rossmann-fold domains"/>
    <property type="match status" value="1"/>
</dbReference>
<evidence type="ECO:0000256" key="1">
    <source>
        <dbReference type="ARBA" id="ARBA00006328"/>
    </source>
</evidence>
<feature type="domain" description="NmrA-like" evidence="3">
    <location>
        <begin position="5"/>
        <end position="298"/>
    </location>
</feature>
<dbReference type="InterPro" id="IPR036291">
    <property type="entry name" value="NAD(P)-bd_dom_sf"/>
</dbReference>
<dbReference type="Pfam" id="PF05368">
    <property type="entry name" value="NmrA"/>
    <property type="match status" value="1"/>
</dbReference>
<dbReference type="GO" id="GO:0005634">
    <property type="term" value="C:nucleus"/>
    <property type="evidence" value="ECO:0007669"/>
    <property type="project" value="TreeGrafter"/>
</dbReference>
<name>A0A1L9RLY1_ASPWE</name>
<comment type="similarity">
    <text evidence="1">Belongs to the NmrA-type oxidoreductase family.</text>
</comment>
<evidence type="ECO:0000313" key="5">
    <source>
        <dbReference type="Proteomes" id="UP000184383"/>
    </source>
</evidence>
<dbReference type="InterPro" id="IPR008030">
    <property type="entry name" value="NmrA-like"/>
</dbReference>
<dbReference type="PANTHER" id="PTHR42748:SF31">
    <property type="entry name" value="NMRA-LIKE DOMAIN-CONTAINING PROTEIN-RELATED"/>
    <property type="match status" value="1"/>
</dbReference>
<dbReference type="CDD" id="cd05251">
    <property type="entry name" value="NmrA_like_SDR_a"/>
    <property type="match status" value="1"/>
</dbReference>
<protein>
    <recommendedName>
        <fullName evidence="3">NmrA-like domain-containing protein</fullName>
    </recommendedName>
</protein>
<sequence length="307" mass="33593">MSQASKTLTVFGATGNQGGSVIKTILADPLLSKQWKIRGVTRDPSKAAAQSLAAQGVEMVAGDISSFNQALPAVTGAHTVFLVTNFWESMSRETEVAQGKAVTDACKEAGVKHLIFSSLRNVTEITNGRLPNVTHFDGKAEVEAYIRASGVPASFVLAGLFMSNFFQFFNKQDDTYSLAWPVDMQTAQVPLFDVAEDTGKFVKAAIKHYPTTLNQRILAATDYYTPQRIVDEFRAATGKKAQAITIPADMFKSFLPAAVAQEMLENILLLGDVGYYAGEPLADSHKLLDEKPTQWREFVTRNQDKFP</sequence>
<dbReference type="Gene3D" id="3.40.50.720">
    <property type="entry name" value="NAD(P)-binding Rossmann-like Domain"/>
    <property type="match status" value="1"/>
</dbReference>
<dbReference type="GeneID" id="63743973"/>
<reference evidence="5" key="1">
    <citation type="journal article" date="2017" name="Genome Biol.">
        <title>Comparative genomics reveals high biological diversity and specific adaptations in the industrially and medically important fungal genus Aspergillus.</title>
        <authorList>
            <person name="de Vries R.P."/>
            <person name="Riley R."/>
            <person name="Wiebenga A."/>
            <person name="Aguilar-Osorio G."/>
            <person name="Amillis S."/>
            <person name="Uchima C.A."/>
            <person name="Anderluh G."/>
            <person name="Asadollahi M."/>
            <person name="Askin M."/>
            <person name="Barry K."/>
            <person name="Battaglia E."/>
            <person name="Bayram O."/>
            <person name="Benocci T."/>
            <person name="Braus-Stromeyer S.A."/>
            <person name="Caldana C."/>
            <person name="Canovas D."/>
            <person name="Cerqueira G.C."/>
            <person name="Chen F."/>
            <person name="Chen W."/>
            <person name="Choi C."/>
            <person name="Clum A."/>
            <person name="Dos Santos R.A."/>
            <person name="Damasio A.R."/>
            <person name="Diallinas G."/>
            <person name="Emri T."/>
            <person name="Fekete E."/>
            <person name="Flipphi M."/>
            <person name="Freyberg S."/>
            <person name="Gallo A."/>
            <person name="Gournas C."/>
            <person name="Habgood R."/>
            <person name="Hainaut M."/>
            <person name="Harispe M.L."/>
            <person name="Henrissat B."/>
            <person name="Hilden K.S."/>
            <person name="Hope R."/>
            <person name="Hossain A."/>
            <person name="Karabika E."/>
            <person name="Karaffa L."/>
            <person name="Karanyi Z."/>
            <person name="Krasevec N."/>
            <person name="Kuo A."/>
            <person name="Kusch H."/>
            <person name="LaButti K."/>
            <person name="Lagendijk E.L."/>
            <person name="Lapidus A."/>
            <person name="Levasseur A."/>
            <person name="Lindquist E."/>
            <person name="Lipzen A."/>
            <person name="Logrieco A.F."/>
            <person name="MacCabe A."/>
            <person name="Maekelae M.R."/>
            <person name="Malavazi I."/>
            <person name="Melin P."/>
            <person name="Meyer V."/>
            <person name="Mielnichuk N."/>
            <person name="Miskei M."/>
            <person name="Molnar A.P."/>
            <person name="Mule G."/>
            <person name="Ngan C.Y."/>
            <person name="Orejas M."/>
            <person name="Orosz E."/>
            <person name="Ouedraogo J.P."/>
            <person name="Overkamp K.M."/>
            <person name="Park H.-S."/>
            <person name="Perrone G."/>
            <person name="Piumi F."/>
            <person name="Punt P.J."/>
            <person name="Ram A.F."/>
            <person name="Ramon A."/>
            <person name="Rauscher S."/>
            <person name="Record E."/>
            <person name="Riano-Pachon D.M."/>
            <person name="Robert V."/>
            <person name="Roehrig J."/>
            <person name="Ruller R."/>
            <person name="Salamov A."/>
            <person name="Salih N.S."/>
            <person name="Samson R.A."/>
            <person name="Sandor E."/>
            <person name="Sanguinetti M."/>
            <person name="Schuetze T."/>
            <person name="Sepcic K."/>
            <person name="Shelest E."/>
            <person name="Sherlock G."/>
            <person name="Sophianopoulou V."/>
            <person name="Squina F.M."/>
            <person name="Sun H."/>
            <person name="Susca A."/>
            <person name="Todd R.B."/>
            <person name="Tsang A."/>
            <person name="Unkles S.E."/>
            <person name="van de Wiele N."/>
            <person name="van Rossen-Uffink D."/>
            <person name="Oliveira J.V."/>
            <person name="Vesth T.C."/>
            <person name="Visser J."/>
            <person name="Yu J.-H."/>
            <person name="Zhou M."/>
            <person name="Andersen M.R."/>
            <person name="Archer D.B."/>
            <person name="Baker S.E."/>
            <person name="Benoit I."/>
            <person name="Brakhage A.A."/>
            <person name="Braus G.H."/>
            <person name="Fischer R."/>
            <person name="Frisvad J.C."/>
            <person name="Goldman G.H."/>
            <person name="Houbraken J."/>
            <person name="Oakley B."/>
            <person name="Pocsi I."/>
            <person name="Scazzocchio C."/>
            <person name="Seiboth B."/>
            <person name="vanKuyk P.A."/>
            <person name="Wortman J."/>
            <person name="Dyer P.S."/>
            <person name="Grigoriev I.V."/>
        </authorList>
    </citation>
    <scope>NUCLEOTIDE SEQUENCE [LARGE SCALE GENOMIC DNA]</scope>
    <source>
        <strain evidence="5">DTO 134E9</strain>
    </source>
</reference>
<dbReference type="STRING" id="1073089.A0A1L9RLY1"/>
<dbReference type="PANTHER" id="PTHR42748">
    <property type="entry name" value="NITROGEN METABOLITE REPRESSION PROTEIN NMRA FAMILY MEMBER"/>
    <property type="match status" value="1"/>
</dbReference>
<proteinExistence type="inferred from homology"/>
<dbReference type="AlphaFoldDB" id="A0A1L9RLY1"/>
<keyword evidence="2" id="KW-0521">NADP</keyword>
<evidence type="ECO:0000256" key="2">
    <source>
        <dbReference type="ARBA" id="ARBA00022857"/>
    </source>
</evidence>
<dbReference type="OrthoDB" id="3358371at2759"/>
<keyword evidence="5" id="KW-1185">Reference proteome</keyword>
<gene>
    <name evidence="4" type="ORF">ASPWEDRAFT_109901</name>
</gene>
<dbReference type="RefSeq" id="XP_040689625.1">
    <property type="nucleotide sequence ID" value="XM_040828125.1"/>
</dbReference>
<dbReference type="InterPro" id="IPR051164">
    <property type="entry name" value="NmrA-like_oxidored"/>
</dbReference>
<dbReference type="EMBL" id="KV878212">
    <property type="protein sequence ID" value="OJJ35949.1"/>
    <property type="molecule type" value="Genomic_DNA"/>
</dbReference>
<evidence type="ECO:0000259" key="3">
    <source>
        <dbReference type="Pfam" id="PF05368"/>
    </source>
</evidence>